<dbReference type="Gene3D" id="3.40.190.10">
    <property type="entry name" value="Periplasmic binding protein-like II"/>
    <property type="match status" value="1"/>
</dbReference>
<reference evidence="2 3" key="1">
    <citation type="submission" date="2019-07" db="EMBL/GenBank/DDBJ databases">
        <title>R&amp;d 2014.</title>
        <authorList>
            <person name="Klenk H.-P."/>
        </authorList>
    </citation>
    <scope>NUCLEOTIDE SEQUENCE [LARGE SCALE GENOMIC DNA]</scope>
    <source>
        <strain evidence="2 3">DSM 45764</strain>
    </source>
</reference>
<dbReference type="SUPFAM" id="SSF53850">
    <property type="entry name" value="Periplasmic binding protein-like II"/>
    <property type="match status" value="1"/>
</dbReference>
<evidence type="ECO:0000313" key="2">
    <source>
        <dbReference type="EMBL" id="TWH72127.1"/>
    </source>
</evidence>
<dbReference type="InterPro" id="IPR050490">
    <property type="entry name" value="Bact_solute-bd_prot1"/>
</dbReference>
<name>A0A562IM87_9ACTN</name>
<dbReference type="RefSeq" id="WP_208103970.1">
    <property type="nucleotide sequence ID" value="NZ_JABGDC010000111.1"/>
</dbReference>
<comment type="caution">
    <text evidence="2">The sequence shown here is derived from an EMBL/GenBank/DDBJ whole genome shotgun (WGS) entry which is preliminary data.</text>
</comment>
<dbReference type="AlphaFoldDB" id="A0A562IM87"/>
<gene>
    <name evidence="2" type="ORF">JD78_00634</name>
</gene>
<dbReference type="PROSITE" id="PS51257">
    <property type="entry name" value="PROKAR_LIPOPROTEIN"/>
    <property type="match status" value="1"/>
</dbReference>
<accession>A0A562IM87</accession>
<evidence type="ECO:0000313" key="3">
    <source>
        <dbReference type="Proteomes" id="UP000321490"/>
    </source>
</evidence>
<dbReference type="PANTHER" id="PTHR43649">
    <property type="entry name" value="ARABINOSE-BINDING PROTEIN-RELATED"/>
    <property type="match status" value="1"/>
</dbReference>
<dbReference type="PANTHER" id="PTHR43649:SF14">
    <property type="entry name" value="BLR3389 PROTEIN"/>
    <property type="match status" value="1"/>
</dbReference>
<evidence type="ECO:0000256" key="1">
    <source>
        <dbReference type="SAM" id="SignalP"/>
    </source>
</evidence>
<proteinExistence type="predicted"/>
<dbReference type="InterPro" id="IPR006059">
    <property type="entry name" value="SBP"/>
</dbReference>
<organism evidence="2 3">
    <name type="scientific">Modestobacter roseus</name>
    <dbReference type="NCBI Taxonomy" id="1181884"/>
    <lineage>
        <taxon>Bacteria</taxon>
        <taxon>Bacillati</taxon>
        <taxon>Actinomycetota</taxon>
        <taxon>Actinomycetes</taxon>
        <taxon>Geodermatophilales</taxon>
        <taxon>Geodermatophilaceae</taxon>
        <taxon>Modestobacter</taxon>
    </lineage>
</organism>
<dbReference type="Proteomes" id="UP000321490">
    <property type="component" value="Unassembled WGS sequence"/>
</dbReference>
<protein>
    <submittedName>
        <fullName evidence="2">Multiple sugar transport system substrate-binding protein</fullName>
    </submittedName>
</protein>
<feature type="chain" id="PRO_5022051307" evidence="1">
    <location>
        <begin position="21"/>
        <end position="452"/>
    </location>
</feature>
<sequence length="452" mass="47557">MKNRLLTAVIGAGTVMASLAACGGGDGGGGDAASADAGNCSVPITKTEAPVVSVWAWYPNMKTVVENFNESHDDVQVCWTNAGQGADQYARFQTAVSAGTGAPDVVMLETDMVPVFSLQEALVDLTGYGASEVEGNFGAGAWEDVSSGDAVYGIPIDGGPMAMMYRTDVFEQYGITPPTTWDEYRAAGEALKAAGGPLMGDFPANVPAPTVALMQQNGAEPWVYDSADPTQLEIDLNSPESKEVLDYWAGLVRDGLVGTQDQFTTDYIAGAIRGDYATYISAAWAPGYLTGAGAGEGEDAGNWAVAPLPQWDPANPVSVNWGGSVLAVTSQAPEPELAAQVAMELYADDASLTDGWTSQTIFPLNQSVLSSQEFIDNESEFFSGQTANKDVYIPAAEAYEGSTYSPFGTTFYAQFTEEIAAINAGEKTGSEALDDLQAEMEEYATQQGFTLN</sequence>
<keyword evidence="3" id="KW-1185">Reference proteome</keyword>
<keyword evidence="2" id="KW-0762">Sugar transport</keyword>
<feature type="signal peptide" evidence="1">
    <location>
        <begin position="1"/>
        <end position="20"/>
    </location>
</feature>
<dbReference type="EMBL" id="VLKF01000001">
    <property type="protein sequence ID" value="TWH72127.1"/>
    <property type="molecule type" value="Genomic_DNA"/>
</dbReference>
<dbReference type="Pfam" id="PF13416">
    <property type="entry name" value="SBP_bac_8"/>
    <property type="match status" value="1"/>
</dbReference>
<keyword evidence="1" id="KW-0732">Signal</keyword>
<keyword evidence="2" id="KW-0813">Transport</keyword>